<reference evidence="2 3" key="1">
    <citation type="journal article" date="2010" name="Cell">
        <title>The genome of Naegleria gruberi illuminates early eukaryotic versatility.</title>
        <authorList>
            <person name="Fritz-Laylin L.K."/>
            <person name="Prochnik S.E."/>
            <person name="Ginger M.L."/>
            <person name="Dacks J.B."/>
            <person name="Carpenter M.L."/>
            <person name="Field M.C."/>
            <person name="Kuo A."/>
            <person name="Paredez A."/>
            <person name="Chapman J."/>
            <person name="Pham J."/>
            <person name="Shu S."/>
            <person name="Neupane R."/>
            <person name="Cipriano M."/>
            <person name="Mancuso J."/>
            <person name="Tu H."/>
            <person name="Salamov A."/>
            <person name="Lindquist E."/>
            <person name="Shapiro H."/>
            <person name="Lucas S."/>
            <person name="Grigoriev I.V."/>
            <person name="Cande W.Z."/>
            <person name="Fulton C."/>
            <person name="Rokhsar D.S."/>
            <person name="Dawson S.C."/>
        </authorList>
    </citation>
    <scope>NUCLEOTIDE SEQUENCE [LARGE SCALE GENOMIC DNA]</scope>
    <source>
        <strain evidence="2 3">NEG-M</strain>
    </source>
</reference>
<sequence>MQTPTKVILSHSIQLSGVKCRTTNKDEMNPSTARIGQLWGQFFQQSTQPIQSKIYSVYTNYESDHNGAYDIYVATPSSESNRNLTETIQIPQENDEEFLVFSGSGKMPETCINLWQSIWQYFDKHHVEYSRAFSLDFEEYDDKENVKIYIALKK</sequence>
<dbReference type="GeneID" id="8854358"/>
<dbReference type="InParanoid" id="D2VTK1"/>
<dbReference type="RefSeq" id="XP_002672619.1">
    <property type="nucleotide sequence ID" value="XM_002672573.1"/>
</dbReference>
<dbReference type="EMBL" id="GG738896">
    <property type="protein sequence ID" value="EFC39875.1"/>
    <property type="molecule type" value="Genomic_DNA"/>
</dbReference>
<dbReference type="SUPFAM" id="SSF55136">
    <property type="entry name" value="Probable bacterial effector-binding domain"/>
    <property type="match status" value="1"/>
</dbReference>
<feature type="domain" description="AraC effector-binding" evidence="1">
    <location>
        <begin position="2"/>
        <end position="153"/>
    </location>
</feature>
<evidence type="ECO:0000259" key="1">
    <source>
        <dbReference type="SMART" id="SM00871"/>
    </source>
</evidence>
<dbReference type="PANTHER" id="PTHR36444">
    <property type="entry name" value="TRANSCRIPTIONAL REGULATOR PROTEIN YOBU-RELATED"/>
    <property type="match status" value="1"/>
</dbReference>
<dbReference type="InterPro" id="IPR029441">
    <property type="entry name" value="Cass2"/>
</dbReference>
<accession>D2VTK1</accession>
<dbReference type="KEGG" id="ngr:NAEGRDRAFT_72331"/>
<name>D2VTK1_NAEGR</name>
<evidence type="ECO:0000313" key="2">
    <source>
        <dbReference type="EMBL" id="EFC39875.1"/>
    </source>
</evidence>
<keyword evidence="3" id="KW-1185">Reference proteome</keyword>
<evidence type="ECO:0000313" key="3">
    <source>
        <dbReference type="Proteomes" id="UP000006671"/>
    </source>
</evidence>
<dbReference type="PANTHER" id="PTHR36444:SF2">
    <property type="entry name" value="TRANSCRIPTIONAL REGULATOR PROTEIN YOBU-RELATED"/>
    <property type="match status" value="1"/>
</dbReference>
<dbReference type="Gene3D" id="3.20.80.10">
    <property type="entry name" value="Regulatory factor, effector binding domain"/>
    <property type="match status" value="1"/>
</dbReference>
<dbReference type="SMART" id="SM00871">
    <property type="entry name" value="AraC_E_bind"/>
    <property type="match status" value="1"/>
</dbReference>
<organism evidence="3">
    <name type="scientific">Naegleria gruberi</name>
    <name type="common">Amoeba</name>
    <dbReference type="NCBI Taxonomy" id="5762"/>
    <lineage>
        <taxon>Eukaryota</taxon>
        <taxon>Discoba</taxon>
        <taxon>Heterolobosea</taxon>
        <taxon>Tetramitia</taxon>
        <taxon>Eutetramitia</taxon>
        <taxon>Vahlkampfiidae</taxon>
        <taxon>Naegleria</taxon>
    </lineage>
</organism>
<dbReference type="Pfam" id="PF14526">
    <property type="entry name" value="Cass2"/>
    <property type="match status" value="1"/>
</dbReference>
<gene>
    <name evidence="2" type="ORF">NAEGRDRAFT_72331</name>
</gene>
<dbReference type="AlphaFoldDB" id="D2VTK1"/>
<dbReference type="InterPro" id="IPR010499">
    <property type="entry name" value="AraC_E-bd"/>
</dbReference>
<proteinExistence type="predicted"/>
<dbReference type="VEuPathDB" id="AmoebaDB:NAEGRDRAFT_72331"/>
<dbReference type="Proteomes" id="UP000006671">
    <property type="component" value="Unassembled WGS sequence"/>
</dbReference>
<dbReference type="InterPro" id="IPR053182">
    <property type="entry name" value="YobU-like_regulator"/>
</dbReference>
<dbReference type="InterPro" id="IPR011256">
    <property type="entry name" value="Reg_factor_effector_dom_sf"/>
</dbReference>
<protein>
    <submittedName>
        <fullName evidence="2">Predicted protein</fullName>
    </submittedName>
</protein>